<evidence type="ECO:0000256" key="2">
    <source>
        <dbReference type="ARBA" id="ARBA00022737"/>
    </source>
</evidence>
<feature type="domain" description="C2H2-type" evidence="9">
    <location>
        <begin position="129"/>
        <end position="156"/>
    </location>
</feature>
<accession>A0A2J6Q6N8</accession>
<dbReference type="SMART" id="SM00355">
    <property type="entry name" value="ZnF_C2H2"/>
    <property type="match status" value="4"/>
</dbReference>
<dbReference type="FunFam" id="3.30.160.60:FF:000125">
    <property type="entry name" value="Putative zinc finger protein 143"/>
    <property type="match status" value="1"/>
</dbReference>
<reference evidence="10 11" key="1">
    <citation type="submission" date="2016-05" db="EMBL/GenBank/DDBJ databases">
        <title>A degradative enzymes factory behind the ericoid mycorrhizal symbiosis.</title>
        <authorList>
            <consortium name="DOE Joint Genome Institute"/>
            <person name="Martino E."/>
            <person name="Morin E."/>
            <person name="Grelet G."/>
            <person name="Kuo A."/>
            <person name="Kohler A."/>
            <person name="Daghino S."/>
            <person name="Barry K."/>
            <person name="Choi C."/>
            <person name="Cichocki N."/>
            <person name="Clum A."/>
            <person name="Copeland A."/>
            <person name="Hainaut M."/>
            <person name="Haridas S."/>
            <person name="Labutti K."/>
            <person name="Lindquist E."/>
            <person name="Lipzen A."/>
            <person name="Khouja H.-R."/>
            <person name="Murat C."/>
            <person name="Ohm R."/>
            <person name="Olson A."/>
            <person name="Spatafora J."/>
            <person name="Veneault-Fourrey C."/>
            <person name="Henrissat B."/>
            <person name="Grigoriev I."/>
            <person name="Martin F."/>
            <person name="Perotto S."/>
        </authorList>
    </citation>
    <scope>NUCLEOTIDE SEQUENCE [LARGE SCALE GENOMIC DNA]</scope>
    <source>
        <strain evidence="10 11">UAMH 7357</strain>
    </source>
</reference>
<dbReference type="GO" id="GO:0005667">
    <property type="term" value="C:transcription regulator complex"/>
    <property type="evidence" value="ECO:0007669"/>
    <property type="project" value="TreeGrafter"/>
</dbReference>
<dbReference type="AlphaFoldDB" id="A0A2J6Q6N8"/>
<evidence type="ECO:0000256" key="8">
    <source>
        <dbReference type="SAM" id="MobiDB-lite"/>
    </source>
</evidence>
<evidence type="ECO:0000256" key="3">
    <source>
        <dbReference type="ARBA" id="ARBA00022771"/>
    </source>
</evidence>
<proteinExistence type="inferred from homology"/>
<dbReference type="GO" id="GO:0000981">
    <property type="term" value="F:DNA-binding transcription factor activity, RNA polymerase II-specific"/>
    <property type="evidence" value="ECO:0007669"/>
    <property type="project" value="UniProtKB-ARBA"/>
</dbReference>
<dbReference type="FunFam" id="3.30.160.60:FF:000340">
    <property type="entry name" value="zinc finger protein 473 isoform X1"/>
    <property type="match status" value="1"/>
</dbReference>
<dbReference type="PROSITE" id="PS50157">
    <property type="entry name" value="ZINC_FINGER_C2H2_2"/>
    <property type="match status" value="4"/>
</dbReference>
<dbReference type="EMBL" id="KZ613479">
    <property type="protein sequence ID" value="PMD21874.1"/>
    <property type="molecule type" value="Genomic_DNA"/>
</dbReference>
<evidence type="ECO:0000256" key="7">
    <source>
        <dbReference type="PROSITE-ProRule" id="PRU00042"/>
    </source>
</evidence>
<feature type="compositionally biased region" description="Polar residues" evidence="8">
    <location>
        <begin position="367"/>
        <end position="400"/>
    </location>
</feature>
<dbReference type="GO" id="GO:0000978">
    <property type="term" value="F:RNA polymerase II cis-regulatory region sequence-specific DNA binding"/>
    <property type="evidence" value="ECO:0007669"/>
    <property type="project" value="TreeGrafter"/>
</dbReference>
<feature type="compositionally biased region" description="Polar residues" evidence="8">
    <location>
        <begin position="64"/>
        <end position="74"/>
    </location>
</feature>
<dbReference type="PROSITE" id="PS00028">
    <property type="entry name" value="ZINC_FINGER_C2H2_1"/>
    <property type="match status" value="4"/>
</dbReference>
<dbReference type="SUPFAM" id="SSF57667">
    <property type="entry name" value="beta-beta-alpha zinc fingers"/>
    <property type="match status" value="2"/>
</dbReference>
<keyword evidence="1" id="KW-0479">Metal-binding</keyword>
<feature type="compositionally biased region" description="Polar residues" evidence="8">
    <location>
        <begin position="42"/>
        <end position="53"/>
    </location>
</feature>
<dbReference type="Gene3D" id="3.30.160.60">
    <property type="entry name" value="Classic Zinc Finger"/>
    <property type="match status" value="4"/>
</dbReference>
<dbReference type="GO" id="GO:0000785">
    <property type="term" value="C:chromatin"/>
    <property type="evidence" value="ECO:0007669"/>
    <property type="project" value="TreeGrafter"/>
</dbReference>
<name>A0A2J6Q6N8_9HELO</name>
<feature type="compositionally biased region" description="Polar residues" evidence="8">
    <location>
        <begin position="272"/>
        <end position="297"/>
    </location>
</feature>
<dbReference type="OrthoDB" id="3437960at2759"/>
<dbReference type="GO" id="GO:0005634">
    <property type="term" value="C:nucleus"/>
    <property type="evidence" value="ECO:0007669"/>
    <property type="project" value="UniProtKB-ARBA"/>
</dbReference>
<feature type="compositionally biased region" description="Basic and acidic residues" evidence="8">
    <location>
        <begin position="54"/>
        <end position="63"/>
    </location>
</feature>
<feature type="domain" description="C2H2-type" evidence="9">
    <location>
        <begin position="215"/>
        <end position="244"/>
    </location>
</feature>
<evidence type="ECO:0000256" key="5">
    <source>
        <dbReference type="ARBA" id="ARBA00038089"/>
    </source>
</evidence>
<dbReference type="STRING" id="1745343.A0A2J6Q6N8"/>
<dbReference type="PANTHER" id="PTHR14003">
    <property type="entry name" value="TRANSCRIPTIONAL REPRESSOR PROTEIN YY"/>
    <property type="match status" value="1"/>
</dbReference>
<evidence type="ECO:0000313" key="11">
    <source>
        <dbReference type="Proteomes" id="UP000235672"/>
    </source>
</evidence>
<feature type="compositionally biased region" description="Polar residues" evidence="8">
    <location>
        <begin position="331"/>
        <end position="351"/>
    </location>
</feature>
<dbReference type="FunFam" id="3.30.160.60:FF:000690">
    <property type="entry name" value="Zinc finger protein 354C"/>
    <property type="match status" value="1"/>
</dbReference>
<keyword evidence="11" id="KW-1185">Reference proteome</keyword>
<feature type="domain" description="C2H2-type" evidence="9">
    <location>
        <begin position="187"/>
        <end position="214"/>
    </location>
</feature>
<dbReference type="Proteomes" id="UP000235672">
    <property type="component" value="Unassembled WGS sequence"/>
</dbReference>
<evidence type="ECO:0000256" key="6">
    <source>
        <dbReference type="ARBA" id="ARBA00039490"/>
    </source>
</evidence>
<evidence type="ECO:0000259" key="9">
    <source>
        <dbReference type="PROSITE" id="PS50157"/>
    </source>
</evidence>
<protein>
    <recommendedName>
        <fullName evidence="6">pH-response transcription factor pacC/RIM101</fullName>
    </recommendedName>
</protein>
<organism evidence="10 11">
    <name type="scientific">Hyaloscypha hepaticicola</name>
    <dbReference type="NCBI Taxonomy" id="2082293"/>
    <lineage>
        <taxon>Eukaryota</taxon>
        <taxon>Fungi</taxon>
        <taxon>Dikarya</taxon>
        <taxon>Ascomycota</taxon>
        <taxon>Pezizomycotina</taxon>
        <taxon>Leotiomycetes</taxon>
        <taxon>Helotiales</taxon>
        <taxon>Hyaloscyphaceae</taxon>
        <taxon>Hyaloscypha</taxon>
    </lineage>
</organism>
<sequence>MDIKEIVNSKGPKGAAAAAAAAAANGAAQDLHLLHSISQANSIPMSDTGSERGNSPHDSEHSRYSGSRFGQLNGMNGAANGMRYPSPTAMQNSLPMLQQPFRPDHGFDNSMMHQENTRVGRPSTEGKAFPCSTCGKGFARRSDLARHERIHSGIRPHVCEHPGCGKQFIQRSALTVHMRVHTGEKPHMCERCGKPFSDSSSLARHRRIHSGKRPYKCPYADCQKTFTRRTTLTRHQNHHTGTVEEAAAATAAALATRGGGSTRGGRQRSDGEQYSNNGSPMSTPSPSQRNLSASPNSELAPMNGIPRHPAEYQYMNNSPLPGHLRGEYHVPNQSIPTTAPFSNGMRPTSHPTGYGPPSILEPPANMEQRQAGSASGSPHMSSVGWQSPSHNMPSPSQSNGYVYPDPDPYGSAAAMNQHLYYQNSNVRRPGSMEPDSYDLNKQTRVLNETPWMAAQ</sequence>
<evidence type="ECO:0000256" key="4">
    <source>
        <dbReference type="ARBA" id="ARBA00022833"/>
    </source>
</evidence>
<dbReference type="GO" id="GO:0008270">
    <property type="term" value="F:zinc ion binding"/>
    <property type="evidence" value="ECO:0007669"/>
    <property type="project" value="UniProtKB-KW"/>
</dbReference>
<dbReference type="Pfam" id="PF00096">
    <property type="entry name" value="zf-C2H2"/>
    <property type="match status" value="4"/>
</dbReference>
<gene>
    <name evidence="10" type="ORF">NA56DRAFT_702845</name>
</gene>
<feature type="region of interest" description="Disordered" evidence="8">
    <location>
        <begin position="42"/>
        <end position="94"/>
    </location>
</feature>
<keyword evidence="2" id="KW-0677">Repeat</keyword>
<keyword evidence="3 7" id="KW-0863">Zinc-finger</keyword>
<feature type="domain" description="C2H2-type" evidence="9">
    <location>
        <begin position="157"/>
        <end position="186"/>
    </location>
</feature>
<comment type="similarity">
    <text evidence="5">Belongs to the pacC/RIM101 family.</text>
</comment>
<keyword evidence="4" id="KW-0862">Zinc</keyword>
<evidence type="ECO:0000256" key="1">
    <source>
        <dbReference type="ARBA" id="ARBA00022723"/>
    </source>
</evidence>
<dbReference type="InterPro" id="IPR013087">
    <property type="entry name" value="Znf_C2H2_type"/>
</dbReference>
<dbReference type="PANTHER" id="PTHR14003:SF20">
    <property type="entry name" value="FINGER DOMAIN PROTEIN, PUTATIVE (AFU_ORTHOLOGUE AFUA_4G10380)-RELATED"/>
    <property type="match status" value="1"/>
</dbReference>
<dbReference type="InterPro" id="IPR036236">
    <property type="entry name" value="Znf_C2H2_sf"/>
</dbReference>
<feature type="region of interest" description="Disordered" evidence="8">
    <location>
        <begin position="253"/>
        <end position="409"/>
    </location>
</feature>
<evidence type="ECO:0000313" key="10">
    <source>
        <dbReference type="EMBL" id="PMD21874.1"/>
    </source>
</evidence>